<comment type="caution">
    <text evidence="4">The sequence shown here is derived from an EMBL/GenBank/DDBJ whole genome shotgun (WGS) entry which is preliminary data.</text>
</comment>
<feature type="compositionally biased region" description="Polar residues" evidence="2">
    <location>
        <begin position="229"/>
        <end position="240"/>
    </location>
</feature>
<feature type="compositionally biased region" description="Low complexity" evidence="2">
    <location>
        <begin position="346"/>
        <end position="362"/>
    </location>
</feature>
<keyword evidence="3" id="KW-0472">Membrane</keyword>
<keyword evidence="3" id="KW-1133">Transmembrane helix</keyword>
<accession>A0AAD2HR96</accession>
<dbReference type="Proteomes" id="UP001295794">
    <property type="component" value="Unassembled WGS sequence"/>
</dbReference>
<feature type="compositionally biased region" description="Low complexity" evidence="2">
    <location>
        <begin position="305"/>
        <end position="315"/>
    </location>
</feature>
<feature type="compositionally biased region" description="Polar residues" evidence="2">
    <location>
        <begin position="415"/>
        <end position="424"/>
    </location>
</feature>
<proteinExistence type="predicted"/>
<evidence type="ECO:0000256" key="3">
    <source>
        <dbReference type="SAM" id="Phobius"/>
    </source>
</evidence>
<evidence type="ECO:0000313" key="4">
    <source>
        <dbReference type="EMBL" id="CAK5280522.1"/>
    </source>
</evidence>
<reference evidence="4" key="1">
    <citation type="submission" date="2023-11" db="EMBL/GenBank/DDBJ databases">
        <authorList>
            <person name="De Vega J J."/>
            <person name="De Vega J J."/>
        </authorList>
    </citation>
    <scope>NUCLEOTIDE SEQUENCE</scope>
</reference>
<feature type="compositionally biased region" description="Low complexity" evidence="2">
    <location>
        <begin position="209"/>
        <end position="224"/>
    </location>
</feature>
<keyword evidence="5" id="KW-1185">Reference proteome</keyword>
<feature type="compositionally biased region" description="Basic and acidic residues" evidence="2">
    <location>
        <begin position="70"/>
        <end position="90"/>
    </location>
</feature>
<feature type="region of interest" description="Disordered" evidence="2">
    <location>
        <begin position="198"/>
        <end position="377"/>
    </location>
</feature>
<sequence>MAAVQGFPPPSPSSSAYKFPRSHSPTKEDLRPNAHPYPIKTTSTAVLSRSNSVSSSPATKHHYIPISPSPKREASADSSDDKRKKDDYRGHRYSRSLSTSEDQHVLPAQQGPRALPVPPNVTNNSIAAINAAAKANELVVSPKRWTPEELAAHLGQSVSKEAGEWAARSRIGGRAFMKMREEELEALGAPPSLQPAARALRQEVLQAQFESTSPISSSESGSEFEFGRRNTSPTRLSPTRSAPLASPTRLSPATYEVEEPPSSEDEGTPQHRAGKKQSPHIRASAVPFMSEPQPLGSPTSPFVASRSGRVRGMVRSFERSGSESDGSGISPERGGSTFRPRPRTHSAASSSAGSSQSDSRASVLSNRPLPVRPDGIDIDLNLGATVRAAPVMGVPPTVSEEELSMEELLARHPDSATNTPQGTPGTWRKRKAKGRRWGDEPETDAQPISAQSTGRPLPPRPDQMPTKRGGVHAWEDEDGAAGMTVKRVVNGPPVVRDVFDGSPLVAIEPTDTEPTNGEPVNAEEPANTELRIARVKAECDAAADRGRTRGLAVRTQLEEAAKLRGLVDVFRMRLEEVERRVAQMEANEETRKRKEEDALKLSTRKIEQRDEPKATTLIQRLDPRRILSLFSVVDDPRKDVGPTTIIGLPSYVLLVGIGVCAVVLRVLVKKGLRR</sequence>
<name>A0AAD2HR96_9AGAR</name>
<evidence type="ECO:0000256" key="1">
    <source>
        <dbReference type="SAM" id="Coils"/>
    </source>
</evidence>
<feature type="transmembrane region" description="Helical" evidence="3">
    <location>
        <begin position="648"/>
        <end position="668"/>
    </location>
</feature>
<gene>
    <name evidence="4" type="ORF">MYCIT1_LOCUS31016</name>
</gene>
<protein>
    <submittedName>
        <fullName evidence="4">Uncharacterized protein</fullName>
    </submittedName>
</protein>
<evidence type="ECO:0000313" key="5">
    <source>
        <dbReference type="Proteomes" id="UP001295794"/>
    </source>
</evidence>
<feature type="region of interest" description="Disordered" evidence="2">
    <location>
        <begin position="408"/>
        <end position="470"/>
    </location>
</feature>
<evidence type="ECO:0000256" key="2">
    <source>
        <dbReference type="SAM" id="MobiDB-lite"/>
    </source>
</evidence>
<dbReference type="EMBL" id="CAVNYO010000440">
    <property type="protein sequence ID" value="CAK5280522.1"/>
    <property type="molecule type" value="Genomic_DNA"/>
</dbReference>
<feature type="compositionally biased region" description="Acidic residues" evidence="2">
    <location>
        <begin position="256"/>
        <end position="267"/>
    </location>
</feature>
<organism evidence="4 5">
    <name type="scientific">Mycena citricolor</name>
    <dbReference type="NCBI Taxonomy" id="2018698"/>
    <lineage>
        <taxon>Eukaryota</taxon>
        <taxon>Fungi</taxon>
        <taxon>Dikarya</taxon>
        <taxon>Basidiomycota</taxon>
        <taxon>Agaricomycotina</taxon>
        <taxon>Agaricomycetes</taxon>
        <taxon>Agaricomycetidae</taxon>
        <taxon>Agaricales</taxon>
        <taxon>Marasmiineae</taxon>
        <taxon>Mycenaceae</taxon>
        <taxon>Mycena</taxon>
    </lineage>
</organism>
<feature type="compositionally biased region" description="Low complexity" evidence="2">
    <location>
        <begin position="43"/>
        <end position="56"/>
    </location>
</feature>
<keyword evidence="3" id="KW-0812">Transmembrane</keyword>
<feature type="region of interest" description="Disordered" evidence="2">
    <location>
        <begin position="1"/>
        <end position="119"/>
    </location>
</feature>
<feature type="coiled-coil region" evidence="1">
    <location>
        <begin position="567"/>
        <end position="594"/>
    </location>
</feature>
<dbReference type="AlphaFoldDB" id="A0AAD2HR96"/>
<keyword evidence="1" id="KW-0175">Coiled coil</keyword>